<feature type="domain" description="Prepilin type IV endopeptidase peptidase" evidence="2">
    <location>
        <begin position="4"/>
        <end position="106"/>
    </location>
</feature>
<keyword evidence="1" id="KW-1133">Transmembrane helix</keyword>
<dbReference type="Gene3D" id="1.20.120.1220">
    <property type="match status" value="1"/>
</dbReference>
<dbReference type="RefSeq" id="WP_390191466.1">
    <property type="nucleotide sequence ID" value="NZ_JBHMEP010000001.1"/>
</dbReference>
<dbReference type="InterPro" id="IPR000045">
    <property type="entry name" value="Prepilin_IV_endopep_pep"/>
</dbReference>
<evidence type="ECO:0000259" key="2">
    <source>
        <dbReference type="Pfam" id="PF01478"/>
    </source>
</evidence>
<keyword evidence="3" id="KW-0378">Hydrolase</keyword>
<proteinExistence type="predicted"/>
<dbReference type="Pfam" id="PF01478">
    <property type="entry name" value="Peptidase_A24"/>
    <property type="match status" value="1"/>
</dbReference>
<evidence type="ECO:0000256" key="1">
    <source>
        <dbReference type="SAM" id="Phobius"/>
    </source>
</evidence>
<dbReference type="EC" id="3.4.23.43" evidence="3"/>
<keyword evidence="1" id="KW-0812">Transmembrane</keyword>
<evidence type="ECO:0000313" key="4">
    <source>
        <dbReference type="Proteomes" id="UP001589645"/>
    </source>
</evidence>
<feature type="transmembrane region" description="Helical" evidence="1">
    <location>
        <begin position="47"/>
        <end position="66"/>
    </location>
</feature>
<accession>A0ABV5HLS4</accession>
<organism evidence="3 4">
    <name type="scientific">Vibrio olivae</name>
    <dbReference type="NCBI Taxonomy" id="1243002"/>
    <lineage>
        <taxon>Bacteria</taxon>
        <taxon>Pseudomonadati</taxon>
        <taxon>Pseudomonadota</taxon>
        <taxon>Gammaproteobacteria</taxon>
        <taxon>Vibrionales</taxon>
        <taxon>Vibrionaceae</taxon>
        <taxon>Vibrio</taxon>
    </lineage>
</organism>
<dbReference type="EMBL" id="JBHMEP010000001">
    <property type="protein sequence ID" value="MFB9135143.1"/>
    <property type="molecule type" value="Genomic_DNA"/>
</dbReference>
<feature type="transmembrane region" description="Helical" evidence="1">
    <location>
        <begin position="23"/>
        <end position="40"/>
    </location>
</feature>
<gene>
    <name evidence="3" type="ORF">ACFFUV_09225</name>
</gene>
<feature type="transmembrane region" description="Helical" evidence="1">
    <location>
        <begin position="78"/>
        <end position="111"/>
    </location>
</feature>
<comment type="caution">
    <text evidence="3">The sequence shown here is derived from an EMBL/GenBank/DDBJ whole genome shotgun (WGS) entry which is preliminary data.</text>
</comment>
<protein>
    <submittedName>
        <fullName evidence="3">Prepilin peptidase</fullName>
        <ecNumber evidence="3">3.4.23.43</ecNumber>
    </submittedName>
</protein>
<name>A0ABV5HLS4_9VIBR</name>
<dbReference type="GO" id="GO:0004190">
    <property type="term" value="F:aspartic-type endopeptidase activity"/>
    <property type="evidence" value="ECO:0007669"/>
    <property type="project" value="UniProtKB-EC"/>
</dbReference>
<keyword evidence="4" id="KW-1185">Reference proteome</keyword>
<sequence length="169" mass="18661">MSFIYWILFSVLAIFDARENRIPNQYLCLLLCAAILEIFLSSDVPVGMSSAILGGSFFFGLGLTMYLSKAMSAGDVKLLAVVGFIVGWGSLAPVFVSICFATVVVGSFYCFQYLAYKPTLLKQTLTRYQLAAYGGLQALKQSGGKSKDKMRMPFAPIVVIGLAWYQYFY</sequence>
<dbReference type="Proteomes" id="UP001589645">
    <property type="component" value="Unassembled WGS sequence"/>
</dbReference>
<keyword evidence="1" id="KW-0472">Membrane</keyword>
<reference evidence="3 4" key="1">
    <citation type="submission" date="2024-09" db="EMBL/GenBank/DDBJ databases">
        <authorList>
            <person name="Sun Q."/>
            <person name="Mori K."/>
        </authorList>
    </citation>
    <scope>NUCLEOTIDE SEQUENCE [LARGE SCALE GENOMIC DNA]</scope>
    <source>
        <strain evidence="3 4">CECT 8064</strain>
    </source>
</reference>
<evidence type="ECO:0000313" key="3">
    <source>
        <dbReference type="EMBL" id="MFB9135143.1"/>
    </source>
</evidence>
<feature type="transmembrane region" description="Helical" evidence="1">
    <location>
        <begin position="150"/>
        <end position="168"/>
    </location>
</feature>